<name>A0AAV4LWN1_BABCB</name>
<sequence length="1090" mass="118790">MDWRSVGASFNPAAEEKQQYTPPQKQPFEATNDDRRPPKYTRWQHVVGIAPEDQELVLHKLHETGDRADGRREGDKRTLAIVDSAEPTQRYYVEQNRVKDGDELAQERIKSFKGLSLDPKVTPSLDAWLRYIKAKAVELIAKMQQNRAEVPEWMLKRISEAEELEVAAQNCELLHKLSGIVKRTRQLEWHGIQDSAALAYLFAAILFYKKLLQPEFDDVLDAVKWIKTWSNDYLRIRDLRHELGVNLHQAVSTEPVYWEYLVGVMMQAKVDHGRFIKVVSAFMNHLKSAMGADGAPRARVEQCIVVVLTECVIPRLLASGHYDLAVNLVRHWLAFNLLNDRSCSNFGNRSKHYLLHSLGILHADCGVDKEALMDLCDAVEAYLTESGRGQEVELGYLKPLDYCQVKPLNVVEAPFVAVKLGEKNAEELLFRVLELFGSESVDRLGSRSRWYNFVKAAVVPTNCAKLFRTLLLLHALIARPGAKVLSHLLMHACNSKEIAKKILKLNVNEPELWTSYATLATDVSDAQVVYKESIAVFPSHIPLLVSWLVFCVECAVDDMGEALDALRSKLEAGKEELAGSRGDTGGFDAVLEAMTPSSNCAAVLVWTVANRHNLHDAQYRAEWENAMASLSECDAAFVQRLVYKVVPSRAAQRLAGSVVKMHGNNETIVAMHVAHCLARGNQAAVKQLVAAEAMRPLLSMASKHLECLTACARGASFEGGPVRLMLLCRVEPRGDALRASIEEPMPFKLPSLRILQYALSTQRTCDAIQLVTKGCPYAKALWLILTEHLPASSEVIEGEMRSYGVKRDHVELYHALAVPGDDAAVVAAADSHDRGGAGAKLDGLHGVGVVLQKGGANGVLGKLDEEQGAVVEANHGELHAVVAVDAGHHLVVEGDVNHVAHGAVGVARHVQMPVVAAQHGERVPVVRAELPAGVGVGGGHAGRRPGLGVPDEDGVAGAAEHHGAGVGQPGNPLDAVRRAVLLADWLVAAELASIDQEAAVHATQRQVGTVGRVRAAAHGLGEGAEGVLPRVASACTAWSLARGHPPSWEARSTMKHLSSRDPIATCATAGNLGCTESEMSSDPKSLFQQT</sequence>
<proteinExistence type="predicted"/>
<evidence type="ECO:0000313" key="3">
    <source>
        <dbReference type="Proteomes" id="UP001497744"/>
    </source>
</evidence>
<dbReference type="EMBL" id="BPLF01000003">
    <property type="protein sequence ID" value="GIX64204.1"/>
    <property type="molecule type" value="Genomic_DNA"/>
</dbReference>
<evidence type="ECO:0000313" key="2">
    <source>
        <dbReference type="EMBL" id="GIX64204.1"/>
    </source>
</evidence>
<feature type="region of interest" description="Disordered" evidence="1">
    <location>
        <begin position="1"/>
        <end position="39"/>
    </location>
</feature>
<organism evidence="2 3">
    <name type="scientific">Babesia caballi</name>
    <dbReference type="NCBI Taxonomy" id="5871"/>
    <lineage>
        <taxon>Eukaryota</taxon>
        <taxon>Sar</taxon>
        <taxon>Alveolata</taxon>
        <taxon>Apicomplexa</taxon>
        <taxon>Aconoidasida</taxon>
        <taxon>Piroplasmida</taxon>
        <taxon>Babesiidae</taxon>
        <taxon>Babesia</taxon>
    </lineage>
</organism>
<comment type="caution">
    <text evidence="2">The sequence shown here is derived from an EMBL/GenBank/DDBJ whole genome shotgun (WGS) entry which is preliminary data.</text>
</comment>
<accession>A0AAV4LWN1</accession>
<dbReference type="AlphaFoldDB" id="A0AAV4LWN1"/>
<dbReference type="GeneID" id="94195685"/>
<keyword evidence="3" id="KW-1185">Reference proteome</keyword>
<dbReference type="Proteomes" id="UP001497744">
    <property type="component" value="Unassembled WGS sequence"/>
</dbReference>
<reference evidence="2 3" key="1">
    <citation type="submission" date="2021-06" db="EMBL/GenBank/DDBJ databases">
        <title>Genome sequence of Babesia caballi.</title>
        <authorList>
            <person name="Yamagishi J."/>
            <person name="Kidaka T."/>
            <person name="Ochi A."/>
        </authorList>
    </citation>
    <scope>NUCLEOTIDE SEQUENCE [LARGE SCALE GENOMIC DNA]</scope>
    <source>
        <strain evidence="2">USDA-D6B2</strain>
    </source>
</reference>
<protein>
    <submittedName>
        <fullName evidence="2">Primosome assembly protein, putative</fullName>
    </submittedName>
</protein>
<feature type="region of interest" description="Disordered" evidence="1">
    <location>
        <begin position="937"/>
        <end position="970"/>
    </location>
</feature>
<dbReference type="RefSeq" id="XP_067716273.1">
    <property type="nucleotide sequence ID" value="XM_067860172.1"/>
</dbReference>
<evidence type="ECO:0000256" key="1">
    <source>
        <dbReference type="SAM" id="MobiDB-lite"/>
    </source>
</evidence>
<gene>
    <name evidence="2" type="ORF">BcabD6B2_36390</name>
</gene>